<dbReference type="CDD" id="cd17503">
    <property type="entry name" value="MFS_LmrB_MDR_like"/>
    <property type="match status" value="1"/>
</dbReference>
<evidence type="ECO:0000256" key="6">
    <source>
        <dbReference type="ARBA" id="ARBA00023136"/>
    </source>
</evidence>
<dbReference type="InterPro" id="IPR020846">
    <property type="entry name" value="MFS_dom"/>
</dbReference>
<dbReference type="Gene3D" id="1.20.1250.20">
    <property type="entry name" value="MFS general substrate transporter like domains"/>
    <property type="match status" value="1"/>
</dbReference>
<accession>A0A433SAN8</accession>
<dbReference type="PANTHER" id="PTHR42718">
    <property type="entry name" value="MAJOR FACILITATOR SUPERFAMILY MULTIDRUG TRANSPORTER MFSC"/>
    <property type="match status" value="1"/>
</dbReference>
<feature type="transmembrane region" description="Helical" evidence="7">
    <location>
        <begin position="357"/>
        <end position="377"/>
    </location>
</feature>
<dbReference type="InterPro" id="IPR036259">
    <property type="entry name" value="MFS_trans_sf"/>
</dbReference>
<sequence length="472" mass="51031">MKIASQFQQSPRTLLWLVAIGFFMQTLDSTIVNTALPSIAKDLNESPLHMQWVLVSYMLTNAMIIPASGWLADRFGTRKIFSIAIVLFIIGSAICAFSPNLSVLVGGRVVQGCGAAMLMPVGRLAVLRTFPKDRFLKAMSFVTIPGLVGQVIGPTLGGWLAEMLSWHWVFLINLPIGIAGVVATWHAMPDKRAPAVDPFDITGYLYLAVAMVAISLSLDGFSSLGLERALVVLLLVLGLAACAIYWLHAQRAAHPLFNRSLFKVNSFKVGILGNIFARIGTGSMPFMLPLFMQTQLDYSPAQAGMMMLPVAFAAIFAKRMATSLIGNFGYRWVLTGNTLLLGAMIASFALMSREQPLILSLLLLACFGAANSLQFTAMNTVTLKDLDGTTASSGNTMLSMTQMLSMSLGVSIASTILQAFNDMLTHSLVKDASLTAFHLSFVLIGVMSCIASLIFWHLPADRRPKAHVESLG</sequence>
<dbReference type="InterPro" id="IPR011701">
    <property type="entry name" value="MFS"/>
</dbReference>
<dbReference type="PRINTS" id="PR01036">
    <property type="entry name" value="TCRTETB"/>
</dbReference>
<dbReference type="GO" id="GO:0022857">
    <property type="term" value="F:transmembrane transporter activity"/>
    <property type="evidence" value="ECO:0007669"/>
    <property type="project" value="InterPro"/>
</dbReference>
<dbReference type="AlphaFoldDB" id="A0A433SAN8"/>
<dbReference type="GO" id="GO:0005886">
    <property type="term" value="C:plasma membrane"/>
    <property type="evidence" value="ECO:0007669"/>
    <property type="project" value="UniProtKB-SubCell"/>
</dbReference>
<dbReference type="InterPro" id="IPR004638">
    <property type="entry name" value="EmrB-like"/>
</dbReference>
<keyword evidence="4 7" id="KW-0812">Transmembrane</keyword>
<dbReference type="SUPFAM" id="SSF103473">
    <property type="entry name" value="MFS general substrate transporter"/>
    <property type="match status" value="1"/>
</dbReference>
<protein>
    <submittedName>
        <fullName evidence="9">Putative transport protein HsrA</fullName>
    </submittedName>
</protein>
<proteinExistence type="predicted"/>
<evidence type="ECO:0000256" key="2">
    <source>
        <dbReference type="ARBA" id="ARBA00022448"/>
    </source>
</evidence>
<keyword evidence="5 7" id="KW-1133">Transmembrane helix</keyword>
<evidence type="ECO:0000256" key="5">
    <source>
        <dbReference type="ARBA" id="ARBA00022989"/>
    </source>
</evidence>
<feature type="transmembrane region" description="Helical" evidence="7">
    <location>
        <begin position="329"/>
        <end position="351"/>
    </location>
</feature>
<feature type="transmembrane region" description="Helical" evidence="7">
    <location>
        <begin position="138"/>
        <end position="160"/>
    </location>
</feature>
<evidence type="ECO:0000256" key="1">
    <source>
        <dbReference type="ARBA" id="ARBA00004651"/>
    </source>
</evidence>
<organism evidence="9 10">
    <name type="scientific">Saezia sanguinis</name>
    <dbReference type="NCBI Taxonomy" id="1965230"/>
    <lineage>
        <taxon>Bacteria</taxon>
        <taxon>Pseudomonadati</taxon>
        <taxon>Pseudomonadota</taxon>
        <taxon>Betaproteobacteria</taxon>
        <taxon>Burkholderiales</taxon>
        <taxon>Saeziaceae</taxon>
        <taxon>Saezia</taxon>
    </lineage>
</organism>
<evidence type="ECO:0000313" key="10">
    <source>
        <dbReference type="Proteomes" id="UP000286947"/>
    </source>
</evidence>
<name>A0A433SAN8_9BURK</name>
<dbReference type="PANTHER" id="PTHR42718:SF46">
    <property type="entry name" value="BLR6921 PROTEIN"/>
    <property type="match status" value="1"/>
</dbReference>
<feature type="domain" description="Major facilitator superfamily (MFS) profile" evidence="8">
    <location>
        <begin position="14"/>
        <end position="463"/>
    </location>
</feature>
<evidence type="ECO:0000256" key="7">
    <source>
        <dbReference type="SAM" id="Phobius"/>
    </source>
</evidence>
<evidence type="ECO:0000313" key="9">
    <source>
        <dbReference type="EMBL" id="RUS65714.1"/>
    </source>
</evidence>
<feature type="transmembrane region" description="Helical" evidence="7">
    <location>
        <begin position="80"/>
        <end position="99"/>
    </location>
</feature>
<feature type="transmembrane region" description="Helical" evidence="7">
    <location>
        <begin position="432"/>
        <end position="456"/>
    </location>
</feature>
<dbReference type="Proteomes" id="UP000286947">
    <property type="component" value="Unassembled WGS sequence"/>
</dbReference>
<feature type="transmembrane region" description="Helical" evidence="7">
    <location>
        <begin position="199"/>
        <end position="218"/>
    </location>
</feature>
<feature type="transmembrane region" description="Helical" evidence="7">
    <location>
        <begin position="53"/>
        <end position="73"/>
    </location>
</feature>
<gene>
    <name evidence="9" type="primary">hsrA</name>
    <name evidence="9" type="ORF">CUZ56_02800</name>
</gene>
<feature type="transmembrane region" description="Helical" evidence="7">
    <location>
        <begin position="298"/>
        <end position="317"/>
    </location>
</feature>
<dbReference type="EMBL" id="PQSP01000010">
    <property type="protein sequence ID" value="RUS65714.1"/>
    <property type="molecule type" value="Genomic_DNA"/>
</dbReference>
<feature type="transmembrane region" description="Helical" evidence="7">
    <location>
        <begin position="398"/>
        <end position="420"/>
    </location>
</feature>
<keyword evidence="3" id="KW-1003">Cell membrane</keyword>
<dbReference type="NCBIfam" id="TIGR00711">
    <property type="entry name" value="efflux_EmrB"/>
    <property type="match status" value="1"/>
</dbReference>
<evidence type="ECO:0000259" key="8">
    <source>
        <dbReference type="PROSITE" id="PS50850"/>
    </source>
</evidence>
<feature type="transmembrane region" description="Helical" evidence="7">
    <location>
        <begin position="269"/>
        <end position="292"/>
    </location>
</feature>
<comment type="caution">
    <text evidence="9">The sequence shown here is derived from an EMBL/GenBank/DDBJ whole genome shotgun (WGS) entry which is preliminary data.</text>
</comment>
<dbReference type="Pfam" id="PF07690">
    <property type="entry name" value="MFS_1"/>
    <property type="match status" value="2"/>
</dbReference>
<dbReference type="PROSITE" id="PS50850">
    <property type="entry name" value="MFS"/>
    <property type="match status" value="1"/>
</dbReference>
<reference evidence="9 10" key="1">
    <citation type="submission" date="2018-01" db="EMBL/GenBank/DDBJ databases">
        <title>Saezia sanguinis gen. nov., sp. nov., in the order Burkholderiales isolated from human blood.</title>
        <authorList>
            <person name="Medina-Pascual M.J."/>
            <person name="Valdezate S."/>
            <person name="Monzon S."/>
            <person name="Cuesta I."/>
            <person name="Carrasco G."/>
            <person name="Villalon P."/>
            <person name="Saez-Nieto J.A."/>
        </authorList>
    </citation>
    <scope>NUCLEOTIDE SEQUENCE [LARGE SCALE GENOMIC DNA]</scope>
    <source>
        <strain evidence="9 10">CNM695-12</strain>
    </source>
</reference>
<evidence type="ECO:0000256" key="4">
    <source>
        <dbReference type="ARBA" id="ARBA00022692"/>
    </source>
</evidence>
<feature type="transmembrane region" description="Helical" evidence="7">
    <location>
        <begin position="230"/>
        <end position="248"/>
    </location>
</feature>
<evidence type="ECO:0000256" key="3">
    <source>
        <dbReference type="ARBA" id="ARBA00022475"/>
    </source>
</evidence>
<keyword evidence="10" id="KW-1185">Reference proteome</keyword>
<dbReference type="Gene3D" id="1.20.1720.10">
    <property type="entry name" value="Multidrug resistance protein D"/>
    <property type="match status" value="1"/>
</dbReference>
<dbReference type="RefSeq" id="WP_126980959.1">
    <property type="nucleotide sequence ID" value="NZ_PQSP01000010.1"/>
</dbReference>
<dbReference type="OrthoDB" id="9807274at2"/>
<feature type="transmembrane region" description="Helical" evidence="7">
    <location>
        <begin position="166"/>
        <end position="187"/>
    </location>
</feature>
<keyword evidence="2" id="KW-0813">Transport</keyword>
<keyword evidence="6 7" id="KW-0472">Membrane</keyword>
<comment type="subcellular location">
    <subcellularLocation>
        <location evidence="1">Cell membrane</location>
        <topology evidence="1">Multi-pass membrane protein</topology>
    </subcellularLocation>
</comment>
<dbReference type="NCBIfam" id="NF007799">
    <property type="entry name" value="PRK10504.1"/>
    <property type="match status" value="1"/>
</dbReference>